<dbReference type="OrthoDB" id="3692598at2"/>
<proteinExistence type="predicted"/>
<evidence type="ECO:0008006" key="3">
    <source>
        <dbReference type="Google" id="ProtNLM"/>
    </source>
</evidence>
<dbReference type="Gene3D" id="1.10.287.1060">
    <property type="entry name" value="ESAT-6-like"/>
    <property type="match status" value="1"/>
</dbReference>
<dbReference type="SUPFAM" id="SSF140453">
    <property type="entry name" value="EsxAB dimer-like"/>
    <property type="match status" value="1"/>
</dbReference>
<comment type="caution">
    <text evidence="1">The sequence shown here is derived from an EMBL/GenBank/DDBJ whole genome shotgun (WGS) entry which is preliminary data.</text>
</comment>
<evidence type="ECO:0000313" key="1">
    <source>
        <dbReference type="EMBL" id="PRX20053.1"/>
    </source>
</evidence>
<organism evidence="1 2">
    <name type="scientific">Actinoplanes italicus</name>
    <dbReference type="NCBI Taxonomy" id="113567"/>
    <lineage>
        <taxon>Bacteria</taxon>
        <taxon>Bacillati</taxon>
        <taxon>Actinomycetota</taxon>
        <taxon>Actinomycetes</taxon>
        <taxon>Micromonosporales</taxon>
        <taxon>Micromonosporaceae</taxon>
        <taxon>Actinoplanes</taxon>
    </lineage>
</organism>
<protein>
    <recommendedName>
        <fullName evidence="3">Excreted virulence factor EspC (Type VII ESX diderm)</fullName>
    </recommendedName>
</protein>
<evidence type="ECO:0000313" key="2">
    <source>
        <dbReference type="Proteomes" id="UP000239415"/>
    </source>
</evidence>
<dbReference type="Proteomes" id="UP000239415">
    <property type="component" value="Unassembled WGS sequence"/>
</dbReference>
<name>A0A2T0KA88_9ACTN</name>
<sequence length="360" mass="37878">MTFTVQPADLDAYARQVDRASDDVHTIKRYLDGYTVHEGWNGLLIELVGPSSINAIYAATDACEKLTTVLDKSGLGLTGAANYYRTTDIASAARIDSTLPGRCIARTALEDAWAANPCAPGFADSRAPYTRLKPVGEVEYSHPLGFLDNISLSHWALEAADKILGVNPLEKTLEFFLGDWQAVAKAGKALRNAADAVDDLAYNIQGGSIALGRTWDGMAADSAYQHFTRLAADIQGMAAPMRAMAGELEQISHGVWSTCEAVSGIIKGLGDALAIAGIAIVAGTLTAETGVGAVVGYGVAAFEIYEILDMWAKATAAMTSIYGAVQAAVGFIESQAASLRDTALPQIAGDGPYQHPFAGK</sequence>
<reference evidence="1 2" key="1">
    <citation type="submission" date="2018-03" db="EMBL/GenBank/DDBJ databases">
        <title>Genomic Encyclopedia of Archaeal and Bacterial Type Strains, Phase II (KMG-II): from individual species to whole genera.</title>
        <authorList>
            <person name="Goeker M."/>
        </authorList>
    </citation>
    <scope>NUCLEOTIDE SEQUENCE [LARGE SCALE GENOMIC DNA]</scope>
    <source>
        <strain evidence="1 2">DSM 43146</strain>
    </source>
</reference>
<dbReference type="AlphaFoldDB" id="A0A2T0KA88"/>
<gene>
    <name evidence="1" type="ORF">CLV67_109318</name>
</gene>
<accession>A0A2T0KA88</accession>
<keyword evidence="2" id="KW-1185">Reference proteome</keyword>
<dbReference type="RefSeq" id="WP_146169269.1">
    <property type="nucleotide sequence ID" value="NZ_BOMO01000082.1"/>
</dbReference>
<dbReference type="InterPro" id="IPR036689">
    <property type="entry name" value="ESAT-6-like_sf"/>
</dbReference>
<dbReference type="EMBL" id="PVMZ01000009">
    <property type="protein sequence ID" value="PRX20053.1"/>
    <property type="molecule type" value="Genomic_DNA"/>
</dbReference>